<dbReference type="VEuPathDB" id="FungiDB:BD410DRAFT_787854"/>
<keyword evidence="4" id="KW-1185">Reference proteome</keyword>
<sequence length="408" mass="43939">MATVHGPQVARHPSPFRRAYKPPKPAQPQSHHHSHSSSHSQSTSSHSTSQQDPYYGHEEVAKMCARFVGHIFTCPELPPPPPQTASNSVSPPPVAPTLAHFVAYALHRTRLHHSVTFTALALLQRLKTRFPAARGSSGHRLFLSAFMIASKVVCDDTYSNKSWAVVGQGMFALREINQMEREMCAYLEWHLNVPGEDLEKFEKEVRKIYSHAPPYSSHTSLSPLSIAAGPGPEKAVDREVQQLPTPTDIGLTHTAAPWASSSRVSMSSFIQNPSPPPKAGNPLYASKPVHSGYLTPPTSPSTPGTPMSTADSSPASSEASLPTPPTTATEHHQQPKIVTAASMHITHNPHRPHGTHGSISASIPVSTMDLSMPVGYEKHQLSIAALEAKMAAATVGTVVKTATAICAW</sequence>
<name>A0A4Y7Q6S8_9AGAM</name>
<feature type="region of interest" description="Disordered" evidence="1">
    <location>
        <begin position="1"/>
        <end position="53"/>
    </location>
</feature>
<dbReference type="InterPro" id="IPR036915">
    <property type="entry name" value="Cyclin-like_sf"/>
</dbReference>
<dbReference type="GO" id="GO:0019901">
    <property type="term" value="F:protein kinase binding"/>
    <property type="evidence" value="ECO:0007669"/>
    <property type="project" value="InterPro"/>
</dbReference>
<dbReference type="Proteomes" id="UP000294933">
    <property type="component" value="Unassembled WGS sequence"/>
</dbReference>
<reference evidence="3 4" key="1">
    <citation type="submission" date="2018-06" db="EMBL/GenBank/DDBJ databases">
        <title>A transcriptomic atlas of mushroom development highlights an independent origin of complex multicellularity.</title>
        <authorList>
            <consortium name="DOE Joint Genome Institute"/>
            <person name="Krizsan K."/>
            <person name="Almasi E."/>
            <person name="Merenyi Z."/>
            <person name="Sahu N."/>
            <person name="Viragh M."/>
            <person name="Koszo T."/>
            <person name="Mondo S."/>
            <person name="Kiss B."/>
            <person name="Balint B."/>
            <person name="Kues U."/>
            <person name="Barry K."/>
            <person name="Hegedus J.C."/>
            <person name="Henrissat B."/>
            <person name="Johnson J."/>
            <person name="Lipzen A."/>
            <person name="Ohm R."/>
            <person name="Nagy I."/>
            <person name="Pangilinan J."/>
            <person name="Yan J."/>
            <person name="Xiong Y."/>
            <person name="Grigoriev I.V."/>
            <person name="Hibbett D.S."/>
            <person name="Nagy L.G."/>
        </authorList>
    </citation>
    <scope>NUCLEOTIDE SEQUENCE [LARGE SCALE GENOMIC DNA]</scope>
    <source>
        <strain evidence="3 4">SZMC22713</strain>
    </source>
</reference>
<dbReference type="OrthoDB" id="244495at2759"/>
<gene>
    <name evidence="3" type="ORF">BD410DRAFT_787854</name>
</gene>
<dbReference type="PANTHER" id="PTHR15615:SF108">
    <property type="entry name" value="PROTEIN CNPPD1"/>
    <property type="match status" value="1"/>
</dbReference>
<evidence type="ECO:0000256" key="1">
    <source>
        <dbReference type="SAM" id="MobiDB-lite"/>
    </source>
</evidence>
<organism evidence="3 4">
    <name type="scientific">Rickenella mellea</name>
    <dbReference type="NCBI Taxonomy" id="50990"/>
    <lineage>
        <taxon>Eukaryota</taxon>
        <taxon>Fungi</taxon>
        <taxon>Dikarya</taxon>
        <taxon>Basidiomycota</taxon>
        <taxon>Agaricomycotina</taxon>
        <taxon>Agaricomycetes</taxon>
        <taxon>Hymenochaetales</taxon>
        <taxon>Rickenellaceae</taxon>
        <taxon>Rickenella</taxon>
    </lineage>
</organism>
<feature type="region of interest" description="Disordered" evidence="1">
    <location>
        <begin position="267"/>
        <end position="334"/>
    </location>
</feature>
<dbReference type="EMBL" id="ML170172">
    <property type="protein sequence ID" value="TDL23031.1"/>
    <property type="molecule type" value="Genomic_DNA"/>
</dbReference>
<feature type="compositionally biased region" description="Low complexity" evidence="1">
    <location>
        <begin position="37"/>
        <end position="51"/>
    </location>
</feature>
<dbReference type="STRING" id="50990.A0A4Y7Q6S8"/>
<dbReference type="GO" id="GO:0005634">
    <property type="term" value="C:nucleus"/>
    <property type="evidence" value="ECO:0007669"/>
    <property type="project" value="TreeGrafter"/>
</dbReference>
<feature type="domain" description="Cyclin N-terminal" evidence="2">
    <location>
        <begin position="97"/>
        <end position="192"/>
    </location>
</feature>
<dbReference type="InterPro" id="IPR013922">
    <property type="entry name" value="Cyclin_PHO80-like"/>
</dbReference>
<proteinExistence type="predicted"/>
<evidence type="ECO:0000313" key="4">
    <source>
        <dbReference type="Proteomes" id="UP000294933"/>
    </source>
</evidence>
<dbReference type="InterPro" id="IPR006671">
    <property type="entry name" value="Cyclin_N"/>
</dbReference>
<evidence type="ECO:0000259" key="2">
    <source>
        <dbReference type="Pfam" id="PF00134"/>
    </source>
</evidence>
<dbReference type="PANTHER" id="PTHR15615">
    <property type="match status" value="1"/>
</dbReference>
<evidence type="ECO:0000313" key="3">
    <source>
        <dbReference type="EMBL" id="TDL23031.1"/>
    </source>
</evidence>
<accession>A0A4Y7Q6S8</accession>
<dbReference type="CDD" id="cd20557">
    <property type="entry name" value="CYCLIN_ScPCL1-like"/>
    <property type="match status" value="1"/>
</dbReference>
<dbReference type="Pfam" id="PF00134">
    <property type="entry name" value="Cyclin_N"/>
    <property type="match status" value="1"/>
</dbReference>
<dbReference type="SUPFAM" id="SSF47954">
    <property type="entry name" value="Cyclin-like"/>
    <property type="match status" value="1"/>
</dbReference>
<dbReference type="GO" id="GO:0016538">
    <property type="term" value="F:cyclin-dependent protein serine/threonine kinase regulator activity"/>
    <property type="evidence" value="ECO:0007669"/>
    <property type="project" value="TreeGrafter"/>
</dbReference>
<feature type="compositionally biased region" description="Polar residues" evidence="1">
    <location>
        <begin position="310"/>
        <end position="320"/>
    </location>
</feature>
<dbReference type="GO" id="GO:0000307">
    <property type="term" value="C:cyclin-dependent protein kinase holoenzyme complex"/>
    <property type="evidence" value="ECO:0007669"/>
    <property type="project" value="TreeGrafter"/>
</dbReference>
<dbReference type="Gene3D" id="1.10.472.10">
    <property type="entry name" value="Cyclin-like"/>
    <property type="match status" value="1"/>
</dbReference>
<protein>
    <recommendedName>
        <fullName evidence="2">Cyclin N-terminal domain-containing protein</fullName>
    </recommendedName>
</protein>
<dbReference type="AlphaFoldDB" id="A0A4Y7Q6S8"/>
<feature type="region of interest" description="Disordered" evidence="1">
    <location>
        <begin position="215"/>
        <end position="236"/>
    </location>
</feature>